<organism evidence="5 6">
    <name type="scientific">Nitratidesulfovibrio liaohensis</name>
    <dbReference type="NCBI Taxonomy" id="2604158"/>
    <lineage>
        <taxon>Bacteria</taxon>
        <taxon>Pseudomonadati</taxon>
        <taxon>Thermodesulfobacteriota</taxon>
        <taxon>Desulfovibrionia</taxon>
        <taxon>Desulfovibrionales</taxon>
        <taxon>Desulfovibrionaceae</taxon>
        <taxon>Nitratidesulfovibrio</taxon>
    </lineage>
</organism>
<dbReference type="InterPro" id="IPR050204">
    <property type="entry name" value="AraC_XylS_family_regulators"/>
</dbReference>
<dbReference type="SUPFAM" id="SSF46689">
    <property type="entry name" value="Homeodomain-like"/>
    <property type="match status" value="2"/>
</dbReference>
<dbReference type="Proteomes" id="UP001180616">
    <property type="component" value="Chromosome"/>
</dbReference>
<dbReference type="EMBL" id="CP133659">
    <property type="protein sequence ID" value="WMW64491.1"/>
    <property type="molecule type" value="Genomic_DNA"/>
</dbReference>
<dbReference type="Gene3D" id="1.10.10.60">
    <property type="entry name" value="Homeodomain-like"/>
    <property type="match status" value="2"/>
</dbReference>
<dbReference type="PROSITE" id="PS01124">
    <property type="entry name" value="HTH_ARAC_FAMILY_2"/>
    <property type="match status" value="1"/>
</dbReference>
<name>A0ABY9QY95_9BACT</name>
<dbReference type="InterPro" id="IPR009057">
    <property type="entry name" value="Homeodomain-like_sf"/>
</dbReference>
<dbReference type="PANTHER" id="PTHR46796:SF2">
    <property type="entry name" value="TRANSCRIPTIONAL REGULATORY PROTEIN"/>
    <property type="match status" value="1"/>
</dbReference>
<evidence type="ECO:0000259" key="4">
    <source>
        <dbReference type="PROSITE" id="PS01124"/>
    </source>
</evidence>
<dbReference type="Pfam" id="PF02311">
    <property type="entry name" value="AraC_binding"/>
    <property type="match status" value="1"/>
</dbReference>
<feature type="domain" description="HTH araC/xylS-type" evidence="4">
    <location>
        <begin position="189"/>
        <end position="286"/>
    </location>
</feature>
<accession>A0ABY9QY95</accession>
<proteinExistence type="predicted"/>
<dbReference type="PANTHER" id="PTHR46796">
    <property type="entry name" value="HTH-TYPE TRANSCRIPTIONAL ACTIVATOR RHAS-RELATED"/>
    <property type="match status" value="1"/>
</dbReference>
<dbReference type="InterPro" id="IPR018060">
    <property type="entry name" value="HTH_AraC"/>
</dbReference>
<dbReference type="SMART" id="SM00342">
    <property type="entry name" value="HTH_ARAC"/>
    <property type="match status" value="1"/>
</dbReference>
<dbReference type="Pfam" id="PF12833">
    <property type="entry name" value="HTH_18"/>
    <property type="match status" value="1"/>
</dbReference>
<evidence type="ECO:0000313" key="5">
    <source>
        <dbReference type="EMBL" id="WMW64491.1"/>
    </source>
</evidence>
<reference evidence="5" key="1">
    <citation type="submission" date="2023-09" db="EMBL/GenBank/DDBJ databases">
        <authorList>
            <consortium name="CW5 consortium"/>
            <person name="Lu C.-W."/>
        </authorList>
    </citation>
    <scope>NUCLEOTIDE SEQUENCE</scope>
    <source>
        <strain evidence="5">KPS</strain>
    </source>
</reference>
<evidence type="ECO:0000313" key="6">
    <source>
        <dbReference type="Proteomes" id="UP001180616"/>
    </source>
</evidence>
<keyword evidence="3" id="KW-0804">Transcription</keyword>
<protein>
    <submittedName>
        <fullName evidence="5">AraC family transcriptional regulator</fullName>
    </submittedName>
</protein>
<dbReference type="InterPro" id="IPR003313">
    <property type="entry name" value="AraC-bd"/>
</dbReference>
<evidence type="ECO:0000256" key="1">
    <source>
        <dbReference type="ARBA" id="ARBA00023015"/>
    </source>
</evidence>
<evidence type="ECO:0000256" key="2">
    <source>
        <dbReference type="ARBA" id="ARBA00023125"/>
    </source>
</evidence>
<dbReference type="RefSeq" id="WP_309540582.1">
    <property type="nucleotide sequence ID" value="NZ_CP133659.1"/>
</dbReference>
<keyword evidence="6" id="KW-1185">Reference proteome</keyword>
<dbReference type="SUPFAM" id="SSF51215">
    <property type="entry name" value="Regulatory protein AraC"/>
    <property type="match status" value="1"/>
</dbReference>
<evidence type="ECO:0000256" key="3">
    <source>
        <dbReference type="ARBA" id="ARBA00023163"/>
    </source>
</evidence>
<keyword evidence="1" id="KW-0805">Transcription regulation</keyword>
<dbReference type="InterPro" id="IPR037923">
    <property type="entry name" value="HTH-like"/>
</dbReference>
<gene>
    <name evidence="5" type="ORF">KPS_002512</name>
</gene>
<sequence length="310" mass="33869">MSTDANQRGCARDGGDDGRPALSGERFVYRRAAGVTVLSATMTRFAYKRHAHEEYALGVTQRGIQQYRLNGAQLASHRSGVMLFSPEQAHDGNAGDSGGIDYVMVYVPPALFAEATGRRDVVRFDAPIVYDARLAAVVLRLAHGALLGRDEALTSERLLLAAGLATSMAGGHGTKRQPPPVPRHGGAVRRSMEMIREGMGATLRLDDVCREAGLSKFHFIRLFRDETGMTPYQYFLNCKVEHARHLLEAGADTYDAMLECGFYDLSHLNRHFKAMFGTTATEYRRLWLHAGGEAAIPGGLEAGRAFVTAP</sequence>
<keyword evidence="2" id="KW-0238">DNA-binding</keyword>